<organism evidence="1 2">
    <name type="scientific">Araneus ventricosus</name>
    <name type="common">Orbweaver spider</name>
    <name type="synonym">Epeira ventricosa</name>
    <dbReference type="NCBI Taxonomy" id="182803"/>
    <lineage>
        <taxon>Eukaryota</taxon>
        <taxon>Metazoa</taxon>
        <taxon>Ecdysozoa</taxon>
        <taxon>Arthropoda</taxon>
        <taxon>Chelicerata</taxon>
        <taxon>Arachnida</taxon>
        <taxon>Araneae</taxon>
        <taxon>Araneomorphae</taxon>
        <taxon>Entelegynae</taxon>
        <taxon>Araneoidea</taxon>
        <taxon>Araneidae</taxon>
        <taxon>Araneus</taxon>
    </lineage>
</organism>
<protein>
    <submittedName>
        <fullName evidence="1">Uncharacterized protein</fullName>
    </submittedName>
</protein>
<name>A0A4Y2DAR2_ARAVE</name>
<reference evidence="1 2" key="1">
    <citation type="journal article" date="2019" name="Sci. Rep.">
        <title>Orb-weaving spider Araneus ventricosus genome elucidates the spidroin gene catalogue.</title>
        <authorList>
            <person name="Kono N."/>
            <person name="Nakamura H."/>
            <person name="Ohtoshi R."/>
            <person name="Moran D.A.P."/>
            <person name="Shinohara A."/>
            <person name="Yoshida Y."/>
            <person name="Fujiwara M."/>
            <person name="Mori M."/>
            <person name="Tomita M."/>
            <person name="Arakawa K."/>
        </authorList>
    </citation>
    <scope>NUCLEOTIDE SEQUENCE [LARGE SCALE GENOMIC DNA]</scope>
</reference>
<gene>
    <name evidence="1" type="ORF">AVEN_50145_1</name>
</gene>
<sequence>MAANMVTRAKWLPSPFSKYSPKEDICANFPINFSLFKGQPVHTLCGALPKCLRNYFGQFIWDGLFCRCVIDSDFSSVPGINIIPAITRLLALGRDNVLVISIG</sequence>
<proteinExistence type="predicted"/>
<comment type="caution">
    <text evidence="1">The sequence shown here is derived from an EMBL/GenBank/DDBJ whole genome shotgun (WGS) entry which is preliminary data.</text>
</comment>
<dbReference type="AlphaFoldDB" id="A0A4Y2DAR2"/>
<accession>A0A4Y2DAR2</accession>
<keyword evidence="2" id="KW-1185">Reference proteome</keyword>
<dbReference type="Proteomes" id="UP000499080">
    <property type="component" value="Unassembled WGS sequence"/>
</dbReference>
<evidence type="ECO:0000313" key="1">
    <source>
        <dbReference type="EMBL" id="GBM13800.1"/>
    </source>
</evidence>
<dbReference type="EMBL" id="BGPR01000334">
    <property type="protein sequence ID" value="GBM13800.1"/>
    <property type="molecule type" value="Genomic_DNA"/>
</dbReference>
<evidence type="ECO:0000313" key="2">
    <source>
        <dbReference type="Proteomes" id="UP000499080"/>
    </source>
</evidence>